<evidence type="ECO:0000259" key="6">
    <source>
        <dbReference type="Pfam" id="PF00724"/>
    </source>
</evidence>
<keyword evidence="3" id="KW-0288">FMN</keyword>
<evidence type="ECO:0000256" key="1">
    <source>
        <dbReference type="ARBA" id="ARBA00001917"/>
    </source>
</evidence>
<evidence type="ECO:0000256" key="3">
    <source>
        <dbReference type="ARBA" id="ARBA00022643"/>
    </source>
</evidence>
<evidence type="ECO:0000256" key="4">
    <source>
        <dbReference type="ARBA" id="ARBA00022857"/>
    </source>
</evidence>
<dbReference type="InterPro" id="IPR001155">
    <property type="entry name" value="OxRdtase_FMN_N"/>
</dbReference>
<evidence type="ECO:0000313" key="7">
    <source>
        <dbReference type="EMBL" id="OAN46323.1"/>
    </source>
</evidence>
<dbReference type="PANTHER" id="PTHR43303:SF4">
    <property type="entry name" value="NADPH DEHYDROGENASE C23G7.10C-RELATED"/>
    <property type="match status" value="1"/>
</dbReference>
<evidence type="ECO:0000256" key="5">
    <source>
        <dbReference type="ARBA" id="ARBA00023002"/>
    </source>
</evidence>
<dbReference type="GO" id="GO:0010181">
    <property type="term" value="F:FMN binding"/>
    <property type="evidence" value="ECO:0007669"/>
    <property type="project" value="InterPro"/>
</dbReference>
<dbReference type="GO" id="GO:0003959">
    <property type="term" value="F:NADPH dehydrogenase activity"/>
    <property type="evidence" value="ECO:0007669"/>
    <property type="project" value="InterPro"/>
</dbReference>
<evidence type="ECO:0000256" key="2">
    <source>
        <dbReference type="ARBA" id="ARBA00022630"/>
    </source>
</evidence>
<proteinExistence type="predicted"/>
<dbReference type="STRING" id="1707952.A6A03_12610"/>
<dbReference type="SUPFAM" id="SSF51395">
    <property type="entry name" value="FMN-linked oxidoreductases"/>
    <property type="match status" value="1"/>
</dbReference>
<dbReference type="OrthoDB" id="9772736at2"/>
<keyword evidence="5" id="KW-0560">Oxidoreductase</keyword>
<dbReference type="RefSeq" id="WP_066785877.1">
    <property type="nucleotide sequence ID" value="NZ_LWQS01000045.1"/>
</dbReference>
<dbReference type="Proteomes" id="UP000078287">
    <property type="component" value="Unassembled WGS sequence"/>
</dbReference>
<reference evidence="7 8" key="1">
    <citation type="submission" date="2016-04" db="EMBL/GenBank/DDBJ databases">
        <title>Chloroflexus islandicus sp. nov., a thermophilic filamentous anoxygenic phototrophic bacterium from geyser Strokkur (Iceland).</title>
        <authorList>
            <person name="Gaisin V.A."/>
            <person name="Kalashnikov A.M."/>
            <person name="Sukhacheva M.V."/>
            <person name="Grouzdev D.S."/>
            <person name="Ivanov T.M."/>
            <person name="Kuznetsov B."/>
            <person name="Gorlenko V.M."/>
        </authorList>
    </citation>
    <scope>NUCLEOTIDE SEQUENCE [LARGE SCALE GENOMIC DNA]</scope>
    <source>
        <strain evidence="8">isl-2</strain>
    </source>
</reference>
<keyword evidence="8" id="KW-1185">Reference proteome</keyword>
<dbReference type="CDD" id="cd02932">
    <property type="entry name" value="OYE_YqiM_FMN"/>
    <property type="match status" value="1"/>
</dbReference>
<accession>A0A178MCP3</accession>
<dbReference type="InterPro" id="IPR013785">
    <property type="entry name" value="Aldolase_TIM"/>
</dbReference>
<dbReference type="GO" id="GO:0050661">
    <property type="term" value="F:NADP binding"/>
    <property type="evidence" value="ECO:0007669"/>
    <property type="project" value="InterPro"/>
</dbReference>
<sequence length="354" mass="37681">MQPHLFTPLTIGSVTLRNRIGMSPMCQYSAIDGFPTDWHLMHLGARAAGGVGLIILEATAVSPEGRISPFDLGIWSDDHIDALARLVKLIESLGAVAGIQLAHAGRKASVGRPWEGGKPVPPAAGGWPVVGPTAEPFAPGYPAPTPLDAAGIAKVISDFAAATRRALAAGFRWVEIHAAHGYLLHNFLSPLGNDRSDEYGGDLHGRARLLLEVTEAVRAAWPAELPLAVRLSCSDWTPEGLTIADTAEVARMLRERGVDLIDCSSGGIAPGITIPASEGYQVPFAAHIRREAQIATAAVGLITRPDHADAIVRNGEADLVLLGRELLRDPHWPLRAARALGHDLTPPPQYLRAW</sequence>
<dbReference type="Gene3D" id="3.20.20.70">
    <property type="entry name" value="Aldolase class I"/>
    <property type="match status" value="1"/>
</dbReference>
<name>A0A178MCP3_9CHLR</name>
<gene>
    <name evidence="7" type="ORF">A6A03_12610</name>
</gene>
<dbReference type="AlphaFoldDB" id="A0A178MCP3"/>
<feature type="domain" description="NADH:flavin oxidoreductase/NADH oxidase N-terminal" evidence="6">
    <location>
        <begin position="5"/>
        <end position="339"/>
    </location>
</feature>
<dbReference type="EMBL" id="LWQS01000045">
    <property type="protein sequence ID" value="OAN46323.1"/>
    <property type="molecule type" value="Genomic_DNA"/>
</dbReference>
<comment type="caution">
    <text evidence="7">The sequence shown here is derived from an EMBL/GenBank/DDBJ whole genome shotgun (WGS) entry which is preliminary data.</text>
</comment>
<dbReference type="PANTHER" id="PTHR43303">
    <property type="entry name" value="NADPH DEHYDROGENASE C23G7.10C-RELATED"/>
    <property type="match status" value="1"/>
</dbReference>
<keyword evidence="2" id="KW-0285">Flavoprotein</keyword>
<dbReference type="Pfam" id="PF00724">
    <property type="entry name" value="Oxidored_FMN"/>
    <property type="match status" value="1"/>
</dbReference>
<keyword evidence="4" id="KW-0521">NADP</keyword>
<dbReference type="InterPro" id="IPR044152">
    <property type="entry name" value="YqjM-like"/>
</dbReference>
<protein>
    <submittedName>
        <fullName evidence="7">Oxidoreductase</fullName>
    </submittedName>
</protein>
<evidence type="ECO:0000313" key="8">
    <source>
        <dbReference type="Proteomes" id="UP000078287"/>
    </source>
</evidence>
<organism evidence="7 8">
    <name type="scientific">Chloroflexus islandicus</name>
    <dbReference type="NCBI Taxonomy" id="1707952"/>
    <lineage>
        <taxon>Bacteria</taxon>
        <taxon>Bacillati</taxon>
        <taxon>Chloroflexota</taxon>
        <taxon>Chloroflexia</taxon>
        <taxon>Chloroflexales</taxon>
        <taxon>Chloroflexineae</taxon>
        <taxon>Chloroflexaceae</taxon>
        <taxon>Chloroflexus</taxon>
    </lineage>
</organism>
<comment type="cofactor">
    <cofactor evidence="1">
        <name>FMN</name>
        <dbReference type="ChEBI" id="CHEBI:58210"/>
    </cofactor>
</comment>